<gene>
    <name evidence="1" type="ORF">OFUS_LOCUS24563</name>
</gene>
<protein>
    <submittedName>
        <fullName evidence="1">Uncharacterized protein</fullName>
    </submittedName>
</protein>
<comment type="caution">
    <text evidence="1">The sequence shown here is derived from an EMBL/GenBank/DDBJ whole genome shotgun (WGS) entry which is preliminary data.</text>
</comment>
<accession>A0A8J1UW13</accession>
<dbReference type="Proteomes" id="UP000749559">
    <property type="component" value="Unassembled WGS sequence"/>
</dbReference>
<dbReference type="OrthoDB" id="6328115at2759"/>
<proteinExistence type="predicted"/>
<sequence>SKTELVEYVNDLTITVGDVVIQLTPQNIKIKKSGNATTIIRWAIQEISNDVGWISVSRKQAKVYLREGDTTVNVIRKGLSRNTSFLNFGISEVNGLSKKAGGILGSIANEAVFIQGSNTTTGSG</sequence>
<dbReference type="AlphaFoldDB" id="A0A8J1UW13"/>
<evidence type="ECO:0000313" key="1">
    <source>
        <dbReference type="EMBL" id="CAH1800710.1"/>
    </source>
</evidence>
<keyword evidence="2" id="KW-1185">Reference proteome</keyword>
<organism evidence="1 2">
    <name type="scientific">Owenia fusiformis</name>
    <name type="common">Polychaete worm</name>
    <dbReference type="NCBI Taxonomy" id="6347"/>
    <lineage>
        <taxon>Eukaryota</taxon>
        <taxon>Metazoa</taxon>
        <taxon>Spiralia</taxon>
        <taxon>Lophotrochozoa</taxon>
        <taxon>Annelida</taxon>
        <taxon>Polychaeta</taxon>
        <taxon>Sedentaria</taxon>
        <taxon>Canalipalpata</taxon>
        <taxon>Sabellida</taxon>
        <taxon>Oweniida</taxon>
        <taxon>Oweniidae</taxon>
        <taxon>Owenia</taxon>
    </lineage>
</organism>
<feature type="non-terminal residue" evidence="1">
    <location>
        <position position="1"/>
    </location>
</feature>
<dbReference type="EMBL" id="CAIIXF020000012">
    <property type="protein sequence ID" value="CAH1800710.1"/>
    <property type="molecule type" value="Genomic_DNA"/>
</dbReference>
<evidence type="ECO:0000313" key="2">
    <source>
        <dbReference type="Proteomes" id="UP000749559"/>
    </source>
</evidence>
<name>A0A8J1UW13_OWEFU</name>
<reference evidence="1" key="1">
    <citation type="submission" date="2022-03" db="EMBL/GenBank/DDBJ databases">
        <authorList>
            <person name="Martin C."/>
        </authorList>
    </citation>
    <scope>NUCLEOTIDE SEQUENCE</scope>
</reference>
<feature type="non-terminal residue" evidence="1">
    <location>
        <position position="124"/>
    </location>
</feature>